<proteinExistence type="predicted"/>
<comment type="caution">
    <text evidence="2">The sequence shown here is derived from an EMBL/GenBank/DDBJ whole genome shotgun (WGS) entry which is preliminary data.</text>
</comment>
<accession>A0A7W6F569</accession>
<reference evidence="4" key="2">
    <citation type="journal article" date="2019" name="Int. J. Syst. Evol. Microbiol.">
        <title>The Global Catalogue of Microorganisms (GCM) 10K type strain sequencing project: providing services to taxonomists for standard genome sequencing and annotation.</title>
        <authorList>
            <consortium name="The Broad Institute Genomics Platform"/>
            <consortium name="The Broad Institute Genome Sequencing Center for Infectious Disease"/>
            <person name="Wu L."/>
            <person name="Ma J."/>
        </authorList>
    </citation>
    <scope>NUCLEOTIDE SEQUENCE [LARGE SCALE GENOMIC DNA]</scope>
    <source>
        <strain evidence="4">NBRC 107710</strain>
    </source>
</reference>
<gene>
    <name evidence="1" type="ORF">GCM10007884_32980</name>
    <name evidence="2" type="ORF">GGR33_000488</name>
</gene>
<dbReference type="AlphaFoldDB" id="A0A7W6F569"/>
<protein>
    <submittedName>
        <fullName evidence="2">Uncharacterized protein</fullName>
    </submittedName>
</protein>
<dbReference type="EMBL" id="JACIDN010000001">
    <property type="protein sequence ID" value="MBB3901008.1"/>
    <property type="molecule type" value="Genomic_DNA"/>
</dbReference>
<evidence type="ECO:0000313" key="4">
    <source>
        <dbReference type="Proteomes" id="UP001156881"/>
    </source>
</evidence>
<evidence type="ECO:0000313" key="3">
    <source>
        <dbReference type="Proteomes" id="UP000517759"/>
    </source>
</evidence>
<dbReference type="EMBL" id="BSPG01000020">
    <property type="protein sequence ID" value="GLS45309.1"/>
    <property type="molecule type" value="Genomic_DNA"/>
</dbReference>
<sequence length="118" mass="12694">MTDSLRVSRADRRQVENLTYVEVELTNGSASIVPPGGLRVRAGRSYGDPHAYLSASNHWPIAPGAVVFMTVILPTDSLKHIDFVEYIDANGTAHALGDRLSIGWLGCEFKRGAAGADV</sequence>
<dbReference type="Proteomes" id="UP000517759">
    <property type="component" value="Unassembled WGS sequence"/>
</dbReference>
<evidence type="ECO:0000313" key="1">
    <source>
        <dbReference type="EMBL" id="GLS45309.1"/>
    </source>
</evidence>
<keyword evidence="4" id="KW-1185">Reference proteome</keyword>
<name>A0A7W6F569_9HYPH</name>
<reference evidence="2 3" key="3">
    <citation type="submission" date="2020-08" db="EMBL/GenBank/DDBJ databases">
        <title>Genomic Encyclopedia of Type Strains, Phase IV (KMG-IV): sequencing the most valuable type-strain genomes for metagenomic binning, comparative biology and taxonomic classification.</title>
        <authorList>
            <person name="Goeker M."/>
        </authorList>
    </citation>
    <scope>NUCLEOTIDE SEQUENCE [LARGE SCALE GENOMIC DNA]</scope>
    <source>
        <strain evidence="2 3">DSM 24105</strain>
    </source>
</reference>
<dbReference type="RefSeq" id="WP_183501775.1">
    <property type="nucleotide sequence ID" value="NZ_BSPG01000020.1"/>
</dbReference>
<organism evidence="2 3">
    <name type="scientific">Methylobacterium brachythecii</name>
    <dbReference type="NCBI Taxonomy" id="1176177"/>
    <lineage>
        <taxon>Bacteria</taxon>
        <taxon>Pseudomonadati</taxon>
        <taxon>Pseudomonadota</taxon>
        <taxon>Alphaproteobacteria</taxon>
        <taxon>Hyphomicrobiales</taxon>
        <taxon>Methylobacteriaceae</taxon>
        <taxon>Methylobacterium</taxon>
    </lineage>
</organism>
<reference evidence="1" key="1">
    <citation type="journal article" date="2014" name="Int. J. Syst. Evol. Microbiol.">
        <title>Complete genome of a new Firmicutes species belonging to the dominant human colonic microbiota ('Ruminococcus bicirculans') reveals two chromosomes and a selective capacity to utilize plant glucans.</title>
        <authorList>
            <consortium name="NISC Comparative Sequencing Program"/>
            <person name="Wegmann U."/>
            <person name="Louis P."/>
            <person name="Goesmann A."/>
            <person name="Henrissat B."/>
            <person name="Duncan S.H."/>
            <person name="Flint H.J."/>
        </authorList>
    </citation>
    <scope>NUCLEOTIDE SEQUENCE</scope>
    <source>
        <strain evidence="1">NBRC 107710</strain>
    </source>
</reference>
<evidence type="ECO:0000313" key="2">
    <source>
        <dbReference type="EMBL" id="MBB3901008.1"/>
    </source>
</evidence>
<dbReference type="Proteomes" id="UP001156881">
    <property type="component" value="Unassembled WGS sequence"/>
</dbReference>
<reference evidence="1" key="4">
    <citation type="submission" date="2023-01" db="EMBL/GenBank/DDBJ databases">
        <title>Draft genome sequence of Methylobacterium brachythecii strain NBRC 107710.</title>
        <authorList>
            <person name="Sun Q."/>
            <person name="Mori K."/>
        </authorList>
    </citation>
    <scope>NUCLEOTIDE SEQUENCE</scope>
    <source>
        <strain evidence="1">NBRC 107710</strain>
    </source>
</reference>